<feature type="region of interest" description="Disordered" evidence="1">
    <location>
        <begin position="175"/>
        <end position="217"/>
    </location>
</feature>
<proteinExistence type="predicted"/>
<dbReference type="AlphaFoldDB" id="A0A7S3PU26"/>
<protein>
    <submittedName>
        <fullName evidence="2">Uncharacterized protein</fullName>
    </submittedName>
</protein>
<organism evidence="2">
    <name type="scientific">Chaetoceros debilis</name>
    <dbReference type="NCBI Taxonomy" id="122233"/>
    <lineage>
        <taxon>Eukaryota</taxon>
        <taxon>Sar</taxon>
        <taxon>Stramenopiles</taxon>
        <taxon>Ochrophyta</taxon>
        <taxon>Bacillariophyta</taxon>
        <taxon>Coscinodiscophyceae</taxon>
        <taxon>Chaetocerotophycidae</taxon>
        <taxon>Chaetocerotales</taxon>
        <taxon>Chaetocerotaceae</taxon>
        <taxon>Chaetoceros</taxon>
    </lineage>
</organism>
<sequence>MVSYNNAIGRYRQFLHVAGAEGHQEKKTSTVVARTFPESDPNHISSVITESDKGLLLSGEVAAFLTISSPATSSYATEASTNHVCLSVMSQNHRTSHEGEETLLPCHEKPAIKIDELALSNPPMFVIRCTEGGGPLSVQFPALSDEEKRSPMGALLCYVMGNVVSFNEMVMKNREATSHRETLSIAHEPQNSSSVASKQSPQHQDSDSTKEGILTHQ</sequence>
<evidence type="ECO:0000313" key="2">
    <source>
        <dbReference type="EMBL" id="CAE0455567.1"/>
    </source>
</evidence>
<reference evidence="2" key="1">
    <citation type="submission" date="2021-01" db="EMBL/GenBank/DDBJ databases">
        <authorList>
            <person name="Corre E."/>
            <person name="Pelletier E."/>
            <person name="Niang G."/>
            <person name="Scheremetjew M."/>
            <person name="Finn R."/>
            <person name="Kale V."/>
            <person name="Holt S."/>
            <person name="Cochrane G."/>
            <person name="Meng A."/>
            <person name="Brown T."/>
            <person name="Cohen L."/>
        </authorList>
    </citation>
    <scope>NUCLEOTIDE SEQUENCE</scope>
    <source>
        <strain evidence="2">MM31A-1</strain>
    </source>
</reference>
<feature type="compositionally biased region" description="Polar residues" evidence="1">
    <location>
        <begin position="189"/>
        <end position="203"/>
    </location>
</feature>
<dbReference type="EMBL" id="HBIO01000554">
    <property type="protein sequence ID" value="CAE0455567.1"/>
    <property type="molecule type" value="Transcribed_RNA"/>
</dbReference>
<gene>
    <name evidence="2" type="ORF">CDEB00056_LOCUS408</name>
</gene>
<accession>A0A7S3PU26</accession>
<evidence type="ECO:0000256" key="1">
    <source>
        <dbReference type="SAM" id="MobiDB-lite"/>
    </source>
</evidence>
<name>A0A7S3PU26_9STRA</name>